<dbReference type="Pfam" id="PF00561">
    <property type="entry name" value="Abhydrolase_1"/>
    <property type="match status" value="1"/>
</dbReference>
<proteinExistence type="inferred from homology"/>
<comment type="similarity">
    <text evidence="1">Belongs to the peptidase S33 family.</text>
</comment>
<dbReference type="InterPro" id="IPR000073">
    <property type="entry name" value="AB_hydrolase_1"/>
</dbReference>
<evidence type="ECO:0000256" key="1">
    <source>
        <dbReference type="ARBA" id="ARBA00010088"/>
    </source>
</evidence>
<keyword evidence="2 4" id="KW-0732">Signal</keyword>
<accession>A0A9X2RS84</accession>
<dbReference type="InterPro" id="IPR029058">
    <property type="entry name" value="AB_hydrolase_fold"/>
</dbReference>
<dbReference type="Proteomes" id="UP001142374">
    <property type="component" value="Unassembled WGS sequence"/>
</dbReference>
<feature type="signal peptide" evidence="4">
    <location>
        <begin position="1"/>
        <end position="26"/>
    </location>
</feature>
<dbReference type="Pfam" id="PF08386">
    <property type="entry name" value="Abhydrolase_4"/>
    <property type="match status" value="1"/>
</dbReference>
<sequence length="506" mass="54094">MRCRRACRRAAGVAVALVLLTGGSPAAPAPQSLRWGPCPAEVAAPARSGLQCATVRVPLDYAAPAGRSVTIGISRLAATGPGPRRGVLLLNPGGPGGPGTPMPLWFAAHVPASVRAGYDLIGFDTRGLFTSTPVSCGLSAAQLRHAPVSMPLPHRPFAATAELHRSIAQSCARNAGDLLPTMYTANTVRDMDRIRRALGEKRISYYGVSYGAHLGAAYATVFPARTDRVVLDSAPDARAGWWKALRAFGPGSQKRFPDLTAYVAGRNSAYHLGTTADEVSETYARLLAETAARPKEVGHYAVDDNVLRQITLQALFSDSFFPHLADVWRFLARAPGAPDEAGAEKALAPLQAAVPLEPRTQQLVLPTMLAVLCQDTPWPRSVAAYRRAQQHDAWRYPVAGAMTGNIWPCAFWPYRPEEPPVRIGDRGPRNILMLQNRRDPATPYAGARAVRKALGRRAVMVDAAQGGHGVYGFTADPCAGDAATAWLTRGTLPRADLSCPARRTAL</sequence>
<dbReference type="PANTHER" id="PTHR43248">
    <property type="entry name" value="2-SUCCINYL-6-HYDROXY-2,4-CYCLOHEXADIENE-1-CARBOXYLATE SYNTHASE"/>
    <property type="match status" value="1"/>
</dbReference>
<feature type="domain" description="Peptidase S33 tripeptidyl aminopeptidase-like C-terminal" evidence="6">
    <location>
        <begin position="403"/>
        <end position="499"/>
    </location>
</feature>
<dbReference type="InterPro" id="IPR013595">
    <property type="entry name" value="Pept_S33_TAP-like_C"/>
</dbReference>
<dbReference type="PANTHER" id="PTHR43248:SF29">
    <property type="entry name" value="TRIPEPTIDYL AMINOPEPTIDASE"/>
    <property type="match status" value="1"/>
</dbReference>
<dbReference type="EMBL" id="JANIID010000038">
    <property type="protein sequence ID" value="MCQ8774105.1"/>
    <property type="molecule type" value="Genomic_DNA"/>
</dbReference>
<reference evidence="7" key="1">
    <citation type="submission" date="2022-06" db="EMBL/GenBank/DDBJ databases">
        <title>WGS of actinobacteria.</title>
        <authorList>
            <person name="Thawai C."/>
        </authorList>
    </citation>
    <scope>NUCLEOTIDE SEQUENCE</scope>
    <source>
        <strain evidence="7">AA8</strain>
    </source>
</reference>
<comment type="caution">
    <text evidence="7">The sequence shown here is derived from an EMBL/GenBank/DDBJ whole genome shotgun (WGS) entry which is preliminary data.</text>
</comment>
<dbReference type="SUPFAM" id="SSF53474">
    <property type="entry name" value="alpha/beta-Hydrolases"/>
    <property type="match status" value="1"/>
</dbReference>
<organism evidence="7 8">
    <name type="scientific">Streptomyces telluris</name>
    <dbReference type="NCBI Taxonomy" id="2720021"/>
    <lineage>
        <taxon>Bacteria</taxon>
        <taxon>Bacillati</taxon>
        <taxon>Actinomycetota</taxon>
        <taxon>Actinomycetes</taxon>
        <taxon>Kitasatosporales</taxon>
        <taxon>Streptomycetaceae</taxon>
        <taxon>Streptomyces</taxon>
    </lineage>
</organism>
<evidence type="ECO:0000313" key="7">
    <source>
        <dbReference type="EMBL" id="MCQ8774105.1"/>
    </source>
</evidence>
<name>A0A9X2RS84_9ACTN</name>
<evidence type="ECO:0000259" key="6">
    <source>
        <dbReference type="Pfam" id="PF08386"/>
    </source>
</evidence>
<feature type="chain" id="PRO_5040923924" evidence="4">
    <location>
        <begin position="27"/>
        <end position="506"/>
    </location>
</feature>
<dbReference type="InterPro" id="IPR051601">
    <property type="entry name" value="Serine_prot/Carboxylest_S33"/>
</dbReference>
<evidence type="ECO:0000256" key="2">
    <source>
        <dbReference type="ARBA" id="ARBA00022729"/>
    </source>
</evidence>
<keyword evidence="8" id="KW-1185">Reference proteome</keyword>
<keyword evidence="3 7" id="KW-0378">Hydrolase</keyword>
<dbReference type="Gene3D" id="3.40.50.1820">
    <property type="entry name" value="alpha/beta hydrolase"/>
    <property type="match status" value="1"/>
</dbReference>
<dbReference type="GO" id="GO:0016787">
    <property type="term" value="F:hydrolase activity"/>
    <property type="evidence" value="ECO:0007669"/>
    <property type="project" value="UniProtKB-KW"/>
</dbReference>
<dbReference type="RefSeq" id="WP_168090959.1">
    <property type="nucleotide sequence ID" value="NZ_JAATER010000008.1"/>
</dbReference>
<dbReference type="AlphaFoldDB" id="A0A9X2RS84"/>
<evidence type="ECO:0000313" key="8">
    <source>
        <dbReference type="Proteomes" id="UP001142374"/>
    </source>
</evidence>
<gene>
    <name evidence="7" type="ORF">NQU55_30730</name>
</gene>
<feature type="domain" description="AB hydrolase-1" evidence="5">
    <location>
        <begin position="87"/>
        <end position="288"/>
    </location>
</feature>
<evidence type="ECO:0000259" key="5">
    <source>
        <dbReference type="Pfam" id="PF00561"/>
    </source>
</evidence>
<evidence type="ECO:0000256" key="4">
    <source>
        <dbReference type="SAM" id="SignalP"/>
    </source>
</evidence>
<evidence type="ECO:0000256" key="3">
    <source>
        <dbReference type="ARBA" id="ARBA00022801"/>
    </source>
</evidence>
<protein>
    <submittedName>
        <fullName evidence="7">Alpha/beta hydrolase</fullName>
    </submittedName>
</protein>